<feature type="signal peptide" evidence="1">
    <location>
        <begin position="1"/>
        <end position="19"/>
    </location>
</feature>
<keyword evidence="2" id="KW-0675">Receptor</keyword>
<sequence>MLKKSLVLVGVTAAFYLQAQDISTIRNSIDVYSNTPMVGSSKFNAMVGSNGALGGDATSLLTNPAGLGVAIAGDVSATLSVEANKNTSSLAGSSVNYNITKGNLGNAGGVATFQLMTETPWKFINLGANISTQSLENYVETAGNTNVSISKNLVDGSGNAVVGNLAYLGHAYNRYGTQTKFNLGVGANYNNSLYLGASINMHYVDLEQYDSANFGLDLDNTIYSFDKQYTPFSEKSNGFSASLGVIGKITNQLRLGASIETPTWWSIDRIYSDYYTSSEDGLIYYDNFVEDRTFRSPMKATLSGAFVPTKNFAINVDYTLGLTKPKYKVQGEAESELNSFMNDSYKNLSEIKVGAEYRIKSLRLRGGYSYASSPFDAMTINTYSNNGQAGESNYSDLILGARNTIGAGVGYDFGKFFIDAAYQNITSEYKNPFLSGNESYGTGYYSGDFDVATPYSVVSDVKNVRNNFFLTVGWKF</sequence>
<accession>A0ABW8XZE5</accession>
<dbReference type="RefSeq" id="WP_408087999.1">
    <property type="nucleotide sequence ID" value="NZ_JBELPY010000002.1"/>
</dbReference>
<organism evidence="2 3">
    <name type="scientific">Chryseobacterium terrae</name>
    <dbReference type="NCBI Taxonomy" id="3163299"/>
    <lineage>
        <taxon>Bacteria</taxon>
        <taxon>Pseudomonadati</taxon>
        <taxon>Bacteroidota</taxon>
        <taxon>Flavobacteriia</taxon>
        <taxon>Flavobacteriales</taxon>
        <taxon>Weeksellaceae</taxon>
        <taxon>Chryseobacterium group</taxon>
        <taxon>Chryseobacterium</taxon>
    </lineage>
</organism>
<dbReference type="SUPFAM" id="SSF56935">
    <property type="entry name" value="Porins"/>
    <property type="match status" value="1"/>
</dbReference>
<feature type="chain" id="PRO_5045381241" evidence="1">
    <location>
        <begin position="20"/>
        <end position="476"/>
    </location>
</feature>
<dbReference type="Gene3D" id="2.40.160.60">
    <property type="entry name" value="Outer membrane protein transport protein (OMPP1/FadL/TodX)"/>
    <property type="match status" value="1"/>
</dbReference>
<protein>
    <submittedName>
        <fullName evidence="2">Hemin receptor</fullName>
    </submittedName>
</protein>
<keyword evidence="3" id="KW-1185">Reference proteome</keyword>
<proteinExistence type="predicted"/>
<dbReference type="EMBL" id="JBELPY010000002">
    <property type="protein sequence ID" value="MFL9833294.1"/>
    <property type="molecule type" value="Genomic_DNA"/>
</dbReference>
<evidence type="ECO:0000313" key="2">
    <source>
        <dbReference type="EMBL" id="MFL9833294.1"/>
    </source>
</evidence>
<comment type="caution">
    <text evidence="2">The sequence shown here is derived from an EMBL/GenBank/DDBJ whole genome shotgun (WGS) entry which is preliminary data.</text>
</comment>
<dbReference type="Proteomes" id="UP001629058">
    <property type="component" value="Unassembled WGS sequence"/>
</dbReference>
<evidence type="ECO:0000256" key="1">
    <source>
        <dbReference type="SAM" id="SignalP"/>
    </source>
</evidence>
<reference evidence="2 3" key="1">
    <citation type="submission" date="2024-06" db="EMBL/GenBank/DDBJ databases">
        <authorList>
            <person name="Kaempfer P."/>
            <person name="Viver T."/>
        </authorList>
    </citation>
    <scope>NUCLEOTIDE SEQUENCE [LARGE SCALE GENOMIC DNA]</scope>
    <source>
        <strain evidence="2 3">ST-37</strain>
    </source>
</reference>
<name>A0ABW8XZE5_9FLAO</name>
<gene>
    <name evidence="2" type="ORF">ABS765_04530</name>
</gene>
<evidence type="ECO:0000313" key="3">
    <source>
        <dbReference type="Proteomes" id="UP001629058"/>
    </source>
</evidence>
<keyword evidence="1" id="KW-0732">Signal</keyword>